<feature type="transmembrane region" description="Helical" evidence="2">
    <location>
        <begin position="97"/>
        <end position="119"/>
    </location>
</feature>
<evidence type="ECO:0000313" key="3">
    <source>
        <dbReference type="EMBL" id="PSS10683.1"/>
    </source>
</evidence>
<reference evidence="3 4" key="1">
    <citation type="journal article" date="2018" name="New Phytol.">
        <title>Comparative genomics and transcriptomics depict ericoid mycorrhizal fungi as versatile saprotrophs and plant mutualists.</title>
        <authorList>
            <person name="Martino E."/>
            <person name="Morin E."/>
            <person name="Grelet G.A."/>
            <person name="Kuo A."/>
            <person name="Kohler A."/>
            <person name="Daghino S."/>
            <person name="Barry K.W."/>
            <person name="Cichocki N."/>
            <person name="Clum A."/>
            <person name="Dockter R.B."/>
            <person name="Hainaut M."/>
            <person name="Kuo R.C."/>
            <person name="LaButti K."/>
            <person name="Lindahl B.D."/>
            <person name="Lindquist E.A."/>
            <person name="Lipzen A."/>
            <person name="Khouja H.R."/>
            <person name="Magnuson J."/>
            <person name="Murat C."/>
            <person name="Ohm R.A."/>
            <person name="Singer S.W."/>
            <person name="Spatafora J.W."/>
            <person name="Wang M."/>
            <person name="Veneault-Fourrey C."/>
            <person name="Henrissat B."/>
            <person name="Grigoriev I.V."/>
            <person name="Martin F.M."/>
            <person name="Perotto S."/>
        </authorList>
    </citation>
    <scope>NUCLEOTIDE SEQUENCE [LARGE SCALE GENOMIC DNA]</scope>
    <source>
        <strain evidence="3 4">ATCC 22711</strain>
    </source>
</reference>
<dbReference type="EMBL" id="KZ679016">
    <property type="protein sequence ID" value="PSS10683.1"/>
    <property type="molecule type" value="Genomic_DNA"/>
</dbReference>
<dbReference type="InParanoid" id="A0A2T3AT92"/>
<evidence type="ECO:0000256" key="2">
    <source>
        <dbReference type="SAM" id="Phobius"/>
    </source>
</evidence>
<dbReference type="GeneID" id="36572703"/>
<accession>A0A2T3AT92</accession>
<feature type="region of interest" description="Disordered" evidence="1">
    <location>
        <begin position="31"/>
        <end position="52"/>
    </location>
</feature>
<keyword evidence="2" id="KW-1133">Transmembrane helix</keyword>
<keyword evidence="4" id="KW-1185">Reference proteome</keyword>
<dbReference type="RefSeq" id="XP_024717862.1">
    <property type="nucleotide sequence ID" value="XM_024864622.1"/>
</dbReference>
<dbReference type="Proteomes" id="UP000241818">
    <property type="component" value="Unassembled WGS sequence"/>
</dbReference>
<evidence type="ECO:0000313" key="4">
    <source>
        <dbReference type="Proteomes" id="UP000241818"/>
    </source>
</evidence>
<protein>
    <submittedName>
        <fullName evidence="3">Uncharacterized protein</fullName>
    </submittedName>
</protein>
<evidence type="ECO:0000256" key="1">
    <source>
        <dbReference type="SAM" id="MobiDB-lite"/>
    </source>
</evidence>
<keyword evidence="2" id="KW-0812">Transmembrane</keyword>
<keyword evidence="2" id="KW-0472">Membrane</keyword>
<name>A0A2T3AT92_AMORE</name>
<proteinExistence type="predicted"/>
<feature type="compositionally biased region" description="Pro residues" evidence="1">
    <location>
        <begin position="33"/>
        <end position="45"/>
    </location>
</feature>
<dbReference type="AlphaFoldDB" id="A0A2T3AT92"/>
<gene>
    <name evidence="3" type="ORF">M430DRAFT_22030</name>
</gene>
<feature type="transmembrane region" description="Helical" evidence="2">
    <location>
        <begin position="125"/>
        <end position="144"/>
    </location>
</feature>
<organism evidence="3 4">
    <name type="scientific">Amorphotheca resinae ATCC 22711</name>
    <dbReference type="NCBI Taxonomy" id="857342"/>
    <lineage>
        <taxon>Eukaryota</taxon>
        <taxon>Fungi</taxon>
        <taxon>Dikarya</taxon>
        <taxon>Ascomycota</taxon>
        <taxon>Pezizomycotina</taxon>
        <taxon>Leotiomycetes</taxon>
        <taxon>Helotiales</taxon>
        <taxon>Amorphothecaceae</taxon>
        <taxon>Amorphotheca</taxon>
    </lineage>
</organism>
<sequence>MRGGRQARALCSVAPFQRRLSAAPYCKRLLPQTPDPYPSTPPSDPQLPSSQLNPIAPLPPSRCSFMWYTTPLSPVRHLHSDKGPQEHPVSISLPRTLLLYSPSLILSHAGIASLVLCSLRQGSGYFWSFAPTVSLFVILACFALQHPASRLQSLSPALETTAIRNLSLPFLHTSAPPISTR</sequence>